<organism evidence="2">
    <name type="scientific">Rhizophora mucronata</name>
    <name type="common">Asiatic mangrove</name>
    <dbReference type="NCBI Taxonomy" id="61149"/>
    <lineage>
        <taxon>Eukaryota</taxon>
        <taxon>Viridiplantae</taxon>
        <taxon>Streptophyta</taxon>
        <taxon>Embryophyta</taxon>
        <taxon>Tracheophyta</taxon>
        <taxon>Spermatophyta</taxon>
        <taxon>Magnoliopsida</taxon>
        <taxon>eudicotyledons</taxon>
        <taxon>Gunneridae</taxon>
        <taxon>Pentapetalae</taxon>
        <taxon>rosids</taxon>
        <taxon>fabids</taxon>
        <taxon>Malpighiales</taxon>
        <taxon>Rhizophoraceae</taxon>
        <taxon>Rhizophora</taxon>
    </lineage>
</organism>
<dbReference type="EMBL" id="GGEC01011626">
    <property type="protein sequence ID" value="MBW92109.1"/>
    <property type="molecule type" value="Transcribed_RNA"/>
</dbReference>
<name>A0A2P2JF81_RHIMU</name>
<reference evidence="2" key="1">
    <citation type="submission" date="2018-02" db="EMBL/GenBank/DDBJ databases">
        <title>Rhizophora mucronata_Transcriptome.</title>
        <authorList>
            <person name="Meera S.P."/>
            <person name="Sreeshan A."/>
            <person name="Augustine A."/>
        </authorList>
    </citation>
    <scope>NUCLEOTIDE SEQUENCE</scope>
    <source>
        <tissue evidence="2">Leaf</tissue>
    </source>
</reference>
<keyword evidence="1" id="KW-0472">Membrane</keyword>
<dbReference type="AlphaFoldDB" id="A0A2P2JF81"/>
<evidence type="ECO:0000256" key="1">
    <source>
        <dbReference type="SAM" id="Phobius"/>
    </source>
</evidence>
<accession>A0A2P2JF81</accession>
<keyword evidence="1" id="KW-0812">Transmembrane</keyword>
<sequence>MAGIKYLEKKKNKSKSKRKNPTLLLLSIELFFSSFLGIWIVDCFKRNTAEGDRKRNRYQ</sequence>
<feature type="transmembrane region" description="Helical" evidence="1">
    <location>
        <begin position="21"/>
        <end position="41"/>
    </location>
</feature>
<keyword evidence="1" id="KW-1133">Transmembrane helix</keyword>
<protein>
    <submittedName>
        <fullName evidence="2">Uncharacterized protein</fullName>
    </submittedName>
</protein>
<evidence type="ECO:0000313" key="2">
    <source>
        <dbReference type="EMBL" id="MBW92109.1"/>
    </source>
</evidence>
<proteinExistence type="predicted"/>